<keyword evidence="1" id="KW-0812">Transmembrane</keyword>
<dbReference type="InterPro" id="IPR053170">
    <property type="entry name" value="Transcription_regulator"/>
</dbReference>
<keyword evidence="1" id="KW-0472">Membrane</keyword>
<feature type="transmembrane region" description="Helical" evidence="1">
    <location>
        <begin position="70"/>
        <end position="88"/>
    </location>
</feature>
<keyword evidence="2" id="KW-0378">Hydrolase</keyword>
<evidence type="ECO:0000313" key="3">
    <source>
        <dbReference type="Proteomes" id="UP001168883"/>
    </source>
</evidence>
<keyword evidence="1" id="KW-1133">Transmembrane helix</keyword>
<dbReference type="PANTHER" id="PTHR40031:SF1">
    <property type="entry name" value="MEMBRANE-BOUND METAL-DEPENDENT HYDROLASE"/>
    <property type="match status" value="1"/>
</dbReference>
<dbReference type="RefSeq" id="WP_302878360.1">
    <property type="nucleotide sequence ID" value="NZ_JAUMKJ010000012.1"/>
</dbReference>
<reference evidence="2" key="1">
    <citation type="submission" date="2023-07" db="EMBL/GenBank/DDBJ databases">
        <authorList>
            <person name="Aktuganov G."/>
            <person name="Boyko T."/>
            <person name="Delegan Y."/>
            <person name="Galimzianova N."/>
            <person name="Gilvanova E."/>
            <person name="Korobov V."/>
            <person name="Kuzmina L."/>
            <person name="Melentiev A."/>
            <person name="Milman P."/>
            <person name="Ryabova A."/>
            <person name="Stupak E."/>
            <person name="Yasakov T."/>
            <person name="Zharikova N."/>
            <person name="Zhurenko E."/>
        </authorList>
    </citation>
    <scope>NUCLEOTIDE SEQUENCE</scope>
    <source>
        <strain evidence="2">IB-739</strain>
    </source>
</reference>
<keyword evidence="3" id="KW-1185">Reference proteome</keyword>
<comment type="caution">
    <text evidence="2">The sequence shown here is derived from an EMBL/GenBank/DDBJ whole genome shotgun (WGS) entry which is preliminary data.</text>
</comment>
<gene>
    <name evidence="2" type="ORF">Q3C12_11500</name>
</gene>
<dbReference type="Proteomes" id="UP001168883">
    <property type="component" value="Unassembled WGS sequence"/>
</dbReference>
<dbReference type="InterPro" id="IPR007404">
    <property type="entry name" value="YdjM-like"/>
</dbReference>
<feature type="transmembrane region" description="Helical" evidence="1">
    <location>
        <begin position="133"/>
        <end position="154"/>
    </location>
</feature>
<name>A0ABT8V841_9BACL</name>
<dbReference type="Pfam" id="PF04307">
    <property type="entry name" value="YdjM"/>
    <property type="match status" value="1"/>
</dbReference>
<dbReference type="EMBL" id="JAUMKJ010000012">
    <property type="protein sequence ID" value="MDO3677626.1"/>
    <property type="molecule type" value="Genomic_DNA"/>
</dbReference>
<dbReference type="PANTHER" id="PTHR40031">
    <property type="entry name" value="HYPOTHETICAL MEMBRANE SPANNING PROTEIN"/>
    <property type="match status" value="1"/>
</dbReference>
<evidence type="ECO:0000256" key="1">
    <source>
        <dbReference type="SAM" id="Phobius"/>
    </source>
</evidence>
<feature type="transmembrane region" description="Helical" evidence="1">
    <location>
        <begin position="94"/>
        <end position="113"/>
    </location>
</feature>
<protein>
    <submittedName>
        <fullName evidence="2">Metal-dependent hydrolase</fullName>
    </submittedName>
</protein>
<evidence type="ECO:0000313" key="2">
    <source>
        <dbReference type="EMBL" id="MDO3677626.1"/>
    </source>
</evidence>
<organism evidence="2 3">
    <name type="scientific">Paenibacillus ehimensis</name>
    <dbReference type="NCBI Taxonomy" id="79264"/>
    <lineage>
        <taxon>Bacteria</taxon>
        <taxon>Bacillati</taxon>
        <taxon>Bacillota</taxon>
        <taxon>Bacilli</taxon>
        <taxon>Bacillales</taxon>
        <taxon>Paenibacillaceae</taxon>
        <taxon>Paenibacillus</taxon>
    </lineage>
</organism>
<feature type="transmembrane region" description="Helical" evidence="1">
    <location>
        <begin position="160"/>
        <end position="179"/>
    </location>
</feature>
<accession>A0ABT8V841</accession>
<dbReference type="GO" id="GO:0016787">
    <property type="term" value="F:hydrolase activity"/>
    <property type="evidence" value="ECO:0007669"/>
    <property type="project" value="UniProtKB-KW"/>
</dbReference>
<sequence length="334" mass="38173">MDTASHFLIGLGLGAMARFVPEIGADPALALAVTIGTTIASELPDIDYVHKLTKGDAVYLKKHRGLTHSVMAWFLWPSVVTLGMMPFFSGLAWGWVWLWSFLAVLVHVGLDALNTFGTQALLPFSNKRLSRDVLMVFDPVLFLAQLAGIALWWMGVVPPGPLFMLINGCSVVYIALRFVMHRRYVRLMSVRYKNATAVSVLPTFRFNRWTAIAETDSELVLGEWRGQRYRETERLEKHSDNVPEQAFEVPDRDTLKRLCPAADTFFSIAQHIRQEQIVTEKTFRYIWTDLRFRFGDFYPFKAILEFDRDGNIVSGYLGWRGNRSHTERTYSRAV</sequence>
<proteinExistence type="predicted"/>